<accession>A0A3G9G0L4</accession>
<dbReference type="Proteomes" id="UP000278756">
    <property type="component" value="Chromosome 1"/>
</dbReference>
<dbReference type="InterPro" id="IPR011990">
    <property type="entry name" value="TPR-like_helical_dom_sf"/>
</dbReference>
<protein>
    <submittedName>
        <fullName evidence="1">Uncharacterized protein</fullName>
    </submittedName>
</protein>
<reference evidence="2" key="2">
    <citation type="journal article" date="2017" name="Plant Physiol. Biochem.">
        <title>Differential oxidative and antioxidative response of duckweed Lemna minor toward plant growth promoting/inhibiting bacteria.</title>
        <authorList>
            <person name="Ishizawa H."/>
            <person name="Kuroda M."/>
            <person name="Morikawa M."/>
            <person name="Ike M."/>
        </authorList>
    </citation>
    <scope>NUCLEOTIDE SEQUENCE [LARGE SCALE GENOMIC DNA]</scope>
    <source>
        <strain evidence="2">M6</strain>
    </source>
</reference>
<dbReference type="Gene3D" id="1.25.40.10">
    <property type="entry name" value="Tetratricopeptide repeat domain"/>
    <property type="match status" value="1"/>
</dbReference>
<reference evidence="2" key="1">
    <citation type="journal article" date="2017" name="Biotechnol. Biofuels">
        <title>Evaluation of environmental bacterial communities as a factor affecting the growth of duckweed Lemna minor.</title>
        <authorList>
            <person name="Ishizawa H."/>
            <person name="Kuroda M."/>
            <person name="Morikawa M."/>
            <person name="Ike M."/>
        </authorList>
    </citation>
    <scope>NUCLEOTIDE SEQUENCE [LARGE SCALE GENOMIC DNA]</scope>
    <source>
        <strain evidence="2">M6</strain>
    </source>
</reference>
<gene>
    <name evidence="1" type="ORF">EM6_1426</name>
</gene>
<dbReference type="RefSeq" id="WP_232037018.1">
    <property type="nucleotide sequence ID" value="NZ_AP018827.1"/>
</dbReference>
<evidence type="ECO:0000313" key="2">
    <source>
        <dbReference type="Proteomes" id="UP000278756"/>
    </source>
</evidence>
<proteinExistence type="predicted"/>
<name>A0A3G9G0L4_9CAUL</name>
<dbReference type="AlphaFoldDB" id="A0A3G9G0L4"/>
<sequence length="446" mass="48514">MFEFGRELRRIMGQGGRYEPDVSLYELMTLELLITQGRGLDVEGGRVSTRSRFEPYLESALVWREYARRTGDTLALSKATTAAESAGKAAKTLSEAASAALVQAEICLLGYDLFETAELLVSAETLVATGRGAIGGDAPLLAAFTLTEGRLAARLAVRHGIGEDLEPALVAMAHIDRAIERFDALVRQTKAAKDKISAADARLERADLLMLVGLDRHDSRLMTAVINDLTALLARLDADYEPVTFVRVTQRLALAHVWAGQIDGQPQMINEGIALLTPPEEVVTYEHTPLDWVAQTHFRALALQALSELIQEDGLAEQAVAAFDLALSKALAKPLSIRAQIVNNRAACLARQAELKGDLLSLEDAEAAFKAELRQVKPGEDPVGWAILQTNLGRLYVARGDITGFMLDRAEAAYALEAAHEIFVEHGLKSLAETALENLNRVREQA</sequence>
<organism evidence="1 2">
    <name type="scientific">Asticcacaulis excentricus</name>
    <dbReference type="NCBI Taxonomy" id="78587"/>
    <lineage>
        <taxon>Bacteria</taxon>
        <taxon>Pseudomonadati</taxon>
        <taxon>Pseudomonadota</taxon>
        <taxon>Alphaproteobacteria</taxon>
        <taxon>Caulobacterales</taxon>
        <taxon>Caulobacteraceae</taxon>
        <taxon>Asticcacaulis</taxon>
    </lineage>
</organism>
<dbReference type="EMBL" id="AP018827">
    <property type="protein sequence ID" value="BBF80840.1"/>
    <property type="molecule type" value="Genomic_DNA"/>
</dbReference>
<evidence type="ECO:0000313" key="1">
    <source>
        <dbReference type="EMBL" id="BBF80840.1"/>
    </source>
</evidence>